<dbReference type="AlphaFoldDB" id="A0AAD4MWL3"/>
<feature type="transmembrane region" description="Helical" evidence="1">
    <location>
        <begin position="52"/>
        <end position="75"/>
    </location>
</feature>
<organism evidence="2 3">
    <name type="scientific">Ditylenchus destructor</name>
    <dbReference type="NCBI Taxonomy" id="166010"/>
    <lineage>
        <taxon>Eukaryota</taxon>
        <taxon>Metazoa</taxon>
        <taxon>Ecdysozoa</taxon>
        <taxon>Nematoda</taxon>
        <taxon>Chromadorea</taxon>
        <taxon>Rhabditida</taxon>
        <taxon>Tylenchina</taxon>
        <taxon>Tylenchomorpha</taxon>
        <taxon>Sphaerularioidea</taxon>
        <taxon>Anguinidae</taxon>
        <taxon>Anguininae</taxon>
        <taxon>Ditylenchus</taxon>
    </lineage>
</organism>
<gene>
    <name evidence="2" type="ORF">DdX_14703</name>
</gene>
<evidence type="ECO:0000313" key="3">
    <source>
        <dbReference type="Proteomes" id="UP001201812"/>
    </source>
</evidence>
<comment type="caution">
    <text evidence="2">The sequence shown here is derived from an EMBL/GenBank/DDBJ whole genome shotgun (WGS) entry which is preliminary data.</text>
</comment>
<feature type="transmembrane region" description="Helical" evidence="1">
    <location>
        <begin position="18"/>
        <end position="40"/>
    </location>
</feature>
<keyword evidence="1" id="KW-0472">Membrane</keyword>
<dbReference type="Pfam" id="PF10316">
    <property type="entry name" value="7TM_GPCR_Srbc"/>
    <property type="match status" value="1"/>
</dbReference>
<feature type="transmembrane region" description="Helical" evidence="1">
    <location>
        <begin position="95"/>
        <end position="116"/>
    </location>
</feature>
<reference evidence="2" key="1">
    <citation type="submission" date="2022-01" db="EMBL/GenBank/DDBJ databases">
        <title>Genome Sequence Resource for Two Populations of Ditylenchus destructor, the Migratory Endoparasitic Phytonematode.</title>
        <authorList>
            <person name="Zhang H."/>
            <person name="Lin R."/>
            <person name="Xie B."/>
        </authorList>
    </citation>
    <scope>NUCLEOTIDE SEQUENCE</scope>
    <source>
        <strain evidence="2">BazhouSP</strain>
    </source>
</reference>
<accession>A0AAD4MWL3</accession>
<sequence length="166" mass="18772">MATSSPEYLSYLHEFMNFPIIVCHVITIVFTSYLIHCSIFNKKSLKIKDISFSFMLFLVSHILGAIAAIPCQVYLSAKWSPKVPPENMNVDPFAMLWLNSGVMVYIQTISTSALLLTIDRCMALTFPLIYQSHISKLVPIMSIIGLLGWNLTATLSFVFEVPFDQR</sequence>
<name>A0AAD4MWL3_9BILA</name>
<proteinExistence type="predicted"/>
<dbReference type="Proteomes" id="UP001201812">
    <property type="component" value="Unassembled WGS sequence"/>
</dbReference>
<dbReference type="InterPro" id="IPR019420">
    <property type="entry name" value="7TM_GPCR_serpentine_rcpt_Srbc"/>
</dbReference>
<protein>
    <submittedName>
        <fullName evidence="2">Serpentine type 7TM GPCR chemoreceptor srbc domain-containing protein</fullName>
    </submittedName>
</protein>
<keyword evidence="3" id="KW-1185">Reference proteome</keyword>
<dbReference type="EMBL" id="JAKKPZ010000077">
    <property type="protein sequence ID" value="KAI1703764.1"/>
    <property type="molecule type" value="Genomic_DNA"/>
</dbReference>
<feature type="transmembrane region" description="Helical" evidence="1">
    <location>
        <begin position="137"/>
        <end position="159"/>
    </location>
</feature>
<evidence type="ECO:0000313" key="2">
    <source>
        <dbReference type="EMBL" id="KAI1703764.1"/>
    </source>
</evidence>
<evidence type="ECO:0000256" key="1">
    <source>
        <dbReference type="SAM" id="Phobius"/>
    </source>
</evidence>
<keyword evidence="1" id="KW-1133">Transmembrane helix</keyword>
<keyword evidence="1" id="KW-0812">Transmembrane</keyword>